<keyword evidence="3" id="KW-1185">Reference proteome</keyword>
<proteinExistence type="predicted"/>
<organism evidence="2 3">
    <name type="scientific">Sphingosinicella rhizophila</name>
    <dbReference type="NCBI Taxonomy" id="3050082"/>
    <lineage>
        <taxon>Bacteria</taxon>
        <taxon>Pseudomonadati</taxon>
        <taxon>Pseudomonadota</taxon>
        <taxon>Alphaproteobacteria</taxon>
        <taxon>Sphingomonadales</taxon>
        <taxon>Sphingosinicellaceae</taxon>
        <taxon>Sphingosinicella</taxon>
    </lineage>
</organism>
<dbReference type="Pfam" id="PF00903">
    <property type="entry name" value="Glyoxalase"/>
    <property type="match status" value="1"/>
</dbReference>
<accession>A0ABU3Q4B8</accession>
<comment type="caution">
    <text evidence="2">The sequence shown here is derived from an EMBL/GenBank/DDBJ whole genome shotgun (WGS) entry which is preliminary data.</text>
</comment>
<evidence type="ECO:0000259" key="1">
    <source>
        <dbReference type="PROSITE" id="PS51819"/>
    </source>
</evidence>
<reference evidence="2 3" key="1">
    <citation type="submission" date="2023-05" db="EMBL/GenBank/DDBJ databases">
        <authorList>
            <person name="Guo Y."/>
        </authorList>
    </citation>
    <scope>NUCLEOTIDE SEQUENCE [LARGE SCALE GENOMIC DNA]</scope>
    <source>
        <strain evidence="2 3">GR2756</strain>
    </source>
</reference>
<dbReference type="InterPro" id="IPR004360">
    <property type="entry name" value="Glyas_Fos-R_dOase_dom"/>
</dbReference>
<dbReference type="EMBL" id="JAVUPU010000002">
    <property type="protein sequence ID" value="MDT9598152.1"/>
    <property type="molecule type" value="Genomic_DNA"/>
</dbReference>
<dbReference type="PROSITE" id="PS51819">
    <property type="entry name" value="VOC"/>
    <property type="match status" value="1"/>
</dbReference>
<dbReference type="InterPro" id="IPR037523">
    <property type="entry name" value="VOC_core"/>
</dbReference>
<name>A0ABU3Q4B8_9SPHN</name>
<sequence>MLKNKSSSAIVAVRDIDRARTFYGDTLGLELADAGMGDLLVYRTGATQLIVYKSEFAGTNQANAAVWDCGDEIDEIVADLKAKGVTFEHFPDLEGVTIEGDVHVADDAKLVWLKDPDGNILHLISM</sequence>
<dbReference type="Gene3D" id="3.10.180.10">
    <property type="entry name" value="2,3-Dihydroxybiphenyl 1,2-Dioxygenase, domain 1"/>
    <property type="match status" value="1"/>
</dbReference>
<dbReference type="InterPro" id="IPR029068">
    <property type="entry name" value="Glyas_Bleomycin-R_OHBP_Dase"/>
</dbReference>
<dbReference type="Proteomes" id="UP001259572">
    <property type="component" value="Unassembled WGS sequence"/>
</dbReference>
<gene>
    <name evidence="2" type="ORF">RQX22_04200</name>
</gene>
<protein>
    <recommendedName>
        <fullName evidence="1">VOC domain-containing protein</fullName>
    </recommendedName>
</protein>
<feature type="domain" description="VOC" evidence="1">
    <location>
        <begin position="5"/>
        <end position="126"/>
    </location>
</feature>
<evidence type="ECO:0000313" key="2">
    <source>
        <dbReference type="EMBL" id="MDT9598152.1"/>
    </source>
</evidence>
<evidence type="ECO:0000313" key="3">
    <source>
        <dbReference type="Proteomes" id="UP001259572"/>
    </source>
</evidence>
<dbReference type="RefSeq" id="WP_315723951.1">
    <property type="nucleotide sequence ID" value="NZ_JAVUPU010000002.1"/>
</dbReference>
<dbReference type="SUPFAM" id="SSF54593">
    <property type="entry name" value="Glyoxalase/Bleomycin resistance protein/Dihydroxybiphenyl dioxygenase"/>
    <property type="match status" value="1"/>
</dbReference>